<accession>A0A8C7HYG9</accession>
<name>A0A8C7HYG9_ONCKI</name>
<dbReference type="Gene3D" id="3.30.160.60">
    <property type="entry name" value="Classic Zinc Finger"/>
    <property type="match status" value="1"/>
</dbReference>
<dbReference type="SMART" id="SM00336">
    <property type="entry name" value="BBOX"/>
    <property type="match status" value="1"/>
</dbReference>
<dbReference type="InterPro" id="IPR051051">
    <property type="entry name" value="E3_ubiq-ligase_TRIM/RNF"/>
</dbReference>
<keyword evidence="3" id="KW-0862">Zinc</keyword>
<dbReference type="InterPro" id="IPR001841">
    <property type="entry name" value="Znf_RING"/>
</dbReference>
<dbReference type="Pfam" id="PF00643">
    <property type="entry name" value="zf-B_box"/>
    <property type="match status" value="1"/>
</dbReference>
<evidence type="ECO:0000256" key="1">
    <source>
        <dbReference type="ARBA" id="ARBA00022723"/>
    </source>
</evidence>
<reference evidence="7" key="2">
    <citation type="submission" date="2025-09" db="UniProtKB">
        <authorList>
            <consortium name="Ensembl"/>
        </authorList>
    </citation>
    <scope>IDENTIFICATION</scope>
</reference>
<dbReference type="SMART" id="SM00184">
    <property type="entry name" value="RING"/>
    <property type="match status" value="1"/>
</dbReference>
<dbReference type="PROSITE" id="PS50089">
    <property type="entry name" value="ZF_RING_2"/>
    <property type="match status" value="1"/>
</dbReference>
<keyword evidence="8" id="KW-1185">Reference proteome</keyword>
<evidence type="ECO:0008006" key="9">
    <source>
        <dbReference type="Google" id="ProtNLM"/>
    </source>
</evidence>
<evidence type="ECO:0000313" key="7">
    <source>
        <dbReference type="Ensembl" id="ENSOKIP00005064059.1"/>
    </source>
</evidence>
<dbReference type="PANTHER" id="PTHR25465:SF5">
    <property type="entry name" value="E3 UBIQUITIN_ISG15 LIGASE TRIM25-RELATED"/>
    <property type="match status" value="1"/>
</dbReference>
<dbReference type="Proteomes" id="UP000694557">
    <property type="component" value="Unassembled WGS sequence"/>
</dbReference>
<protein>
    <recommendedName>
        <fullName evidence="9">E3 ubiquitin/ISG15 ligase TRIM25-like</fullName>
    </recommendedName>
</protein>
<dbReference type="InterPro" id="IPR000315">
    <property type="entry name" value="Znf_B-box"/>
</dbReference>
<evidence type="ECO:0000256" key="4">
    <source>
        <dbReference type="PROSITE-ProRule" id="PRU00024"/>
    </source>
</evidence>
<feature type="domain" description="B box-type" evidence="6">
    <location>
        <begin position="144"/>
        <end position="184"/>
    </location>
</feature>
<evidence type="ECO:0000259" key="5">
    <source>
        <dbReference type="PROSITE" id="PS50089"/>
    </source>
</evidence>
<reference evidence="7" key="1">
    <citation type="submission" date="2025-08" db="UniProtKB">
        <authorList>
            <consortium name="Ensembl"/>
        </authorList>
    </citation>
    <scope>IDENTIFICATION</scope>
</reference>
<dbReference type="GeneTree" id="ENSGT01150000286899"/>
<evidence type="ECO:0000313" key="8">
    <source>
        <dbReference type="Proteomes" id="UP000694557"/>
    </source>
</evidence>
<evidence type="ECO:0000259" key="6">
    <source>
        <dbReference type="PROSITE" id="PS50119"/>
    </source>
</evidence>
<evidence type="ECO:0000256" key="3">
    <source>
        <dbReference type="ARBA" id="ARBA00022833"/>
    </source>
</evidence>
<dbReference type="PANTHER" id="PTHR25465">
    <property type="entry name" value="B-BOX DOMAIN CONTAINING"/>
    <property type="match status" value="1"/>
</dbReference>
<dbReference type="Ensembl" id="ENSOKIT00005068083.1">
    <property type="protein sequence ID" value="ENSOKIP00005064059.1"/>
    <property type="gene ID" value="ENSOKIG00005027467.1"/>
</dbReference>
<proteinExistence type="predicted"/>
<dbReference type="PROSITE" id="PS50119">
    <property type="entry name" value="ZF_BBOX"/>
    <property type="match status" value="1"/>
</dbReference>
<evidence type="ECO:0000256" key="2">
    <source>
        <dbReference type="ARBA" id="ARBA00022771"/>
    </source>
</evidence>
<dbReference type="InterPro" id="IPR017907">
    <property type="entry name" value="Znf_RING_CS"/>
</dbReference>
<dbReference type="SUPFAM" id="SSF57850">
    <property type="entry name" value="RING/U-box"/>
    <property type="match status" value="1"/>
</dbReference>
<feature type="domain" description="RING-type" evidence="5">
    <location>
        <begin position="10"/>
        <end position="53"/>
    </location>
</feature>
<dbReference type="AlphaFoldDB" id="A0A8C7HYG9"/>
<dbReference type="PROSITE" id="PS00518">
    <property type="entry name" value="ZF_RING_1"/>
    <property type="match status" value="1"/>
</dbReference>
<dbReference type="GO" id="GO:0008270">
    <property type="term" value="F:zinc ion binding"/>
    <property type="evidence" value="ECO:0007669"/>
    <property type="project" value="UniProtKB-KW"/>
</dbReference>
<keyword evidence="2 4" id="KW-0863">Zinc-finger</keyword>
<sequence length="260" mass="29513">MADAMDLMNCSICLDLLKDPVAIPCGHNYCMGCIEDCWNQGDLNGVYSCPVCRKTFTPRPVLNKNTLLIELVEKLKNTGLHAASAAHCYAEPGDVECDFCIGRKLKSVKFCLVCLASYCETHLQPHYEVAPLKKHKLVKASTQLREMICSHHDKRLEVYCRTDQQCICYLCTVDEHKGHDTVLAAAERTEKQKQLDEKQQILKQRIQKTEMGVLGARQSIQFVKVILEEVLWLMAFSKNDFIFCLRNCNPTEPHCGEQAD</sequence>
<dbReference type="CDD" id="cd19769">
    <property type="entry name" value="Bbox2_TRIM16-like"/>
    <property type="match status" value="1"/>
</dbReference>
<dbReference type="SUPFAM" id="SSF57845">
    <property type="entry name" value="B-box zinc-binding domain"/>
    <property type="match status" value="1"/>
</dbReference>
<dbReference type="InterPro" id="IPR013083">
    <property type="entry name" value="Znf_RING/FYVE/PHD"/>
</dbReference>
<dbReference type="Gene3D" id="4.10.830.40">
    <property type="match status" value="1"/>
</dbReference>
<dbReference type="Gene3D" id="3.30.40.10">
    <property type="entry name" value="Zinc/RING finger domain, C3HC4 (zinc finger)"/>
    <property type="match status" value="1"/>
</dbReference>
<dbReference type="Pfam" id="PF15227">
    <property type="entry name" value="zf-C3HC4_4"/>
    <property type="match status" value="1"/>
</dbReference>
<organism evidence="7 8">
    <name type="scientific">Oncorhynchus kisutch</name>
    <name type="common">Coho salmon</name>
    <name type="synonym">Salmo kisutch</name>
    <dbReference type="NCBI Taxonomy" id="8019"/>
    <lineage>
        <taxon>Eukaryota</taxon>
        <taxon>Metazoa</taxon>
        <taxon>Chordata</taxon>
        <taxon>Craniata</taxon>
        <taxon>Vertebrata</taxon>
        <taxon>Euteleostomi</taxon>
        <taxon>Actinopterygii</taxon>
        <taxon>Neopterygii</taxon>
        <taxon>Teleostei</taxon>
        <taxon>Protacanthopterygii</taxon>
        <taxon>Salmoniformes</taxon>
        <taxon>Salmonidae</taxon>
        <taxon>Salmoninae</taxon>
        <taxon>Oncorhynchus</taxon>
    </lineage>
</organism>
<keyword evidence="1" id="KW-0479">Metal-binding</keyword>